<dbReference type="SUPFAM" id="SSF88723">
    <property type="entry name" value="PIN domain-like"/>
    <property type="match status" value="1"/>
</dbReference>
<evidence type="ECO:0000313" key="3">
    <source>
        <dbReference type="Proteomes" id="UP000465263"/>
    </source>
</evidence>
<reference evidence="2 3" key="1">
    <citation type="journal article" date="2019" name="Emerg. Microbes Infect.">
        <title>Comprehensive subspecies identification of 175 nontuberculous mycobacteria species based on 7547 genomic profiles.</title>
        <authorList>
            <person name="Matsumoto Y."/>
            <person name="Kinjo T."/>
            <person name="Motooka D."/>
            <person name="Nabeya D."/>
            <person name="Jung N."/>
            <person name="Uechi K."/>
            <person name="Horii T."/>
            <person name="Iida T."/>
            <person name="Fujita J."/>
            <person name="Nakamura S."/>
        </authorList>
    </citation>
    <scope>NUCLEOTIDE SEQUENCE [LARGE SCALE GENOMIC DNA]</scope>
    <source>
        <strain evidence="2 3">JCM 16017</strain>
    </source>
</reference>
<dbReference type="Proteomes" id="UP000465263">
    <property type="component" value="Unassembled WGS sequence"/>
</dbReference>
<comment type="caution">
    <text evidence="2">The sequence shown here is derived from an EMBL/GenBank/DDBJ whole genome shotgun (WGS) entry which is preliminary data.</text>
</comment>
<evidence type="ECO:0000256" key="1">
    <source>
        <dbReference type="SAM" id="MobiDB-lite"/>
    </source>
</evidence>
<dbReference type="EMBL" id="BLKV01000002">
    <property type="protein sequence ID" value="GFG71086.1"/>
    <property type="molecule type" value="Genomic_DNA"/>
</dbReference>
<evidence type="ECO:0008006" key="4">
    <source>
        <dbReference type="Google" id="ProtNLM"/>
    </source>
</evidence>
<dbReference type="AlphaFoldDB" id="A0A7I9XNR1"/>
<dbReference type="InterPro" id="IPR029060">
    <property type="entry name" value="PIN-like_dom_sf"/>
</dbReference>
<feature type="compositionally biased region" description="Low complexity" evidence="1">
    <location>
        <begin position="63"/>
        <end position="75"/>
    </location>
</feature>
<sequence>MASRLGAFHRESADRGVTGGAAYDALVASAAREHGVALATRDARARSIYEAMGSPSNNSDRVSAAARTRPAPSAAMSREPR</sequence>
<evidence type="ECO:0000313" key="2">
    <source>
        <dbReference type="EMBL" id="GFG71086.1"/>
    </source>
</evidence>
<protein>
    <recommendedName>
        <fullName evidence="4">PIN domain-containing protein</fullName>
    </recommendedName>
</protein>
<feature type="region of interest" description="Disordered" evidence="1">
    <location>
        <begin position="50"/>
        <end position="81"/>
    </location>
</feature>
<keyword evidence="3" id="KW-1185">Reference proteome</keyword>
<name>A0A7I9XNR1_9MYCO</name>
<accession>A0A7I9XNR1</accession>
<gene>
    <name evidence="2" type="ORF">MSEN_28060</name>
</gene>
<proteinExistence type="predicted"/>
<organism evidence="2 3">
    <name type="scientific">Mycolicibacter senuensis</name>
    <dbReference type="NCBI Taxonomy" id="386913"/>
    <lineage>
        <taxon>Bacteria</taxon>
        <taxon>Bacillati</taxon>
        <taxon>Actinomycetota</taxon>
        <taxon>Actinomycetes</taxon>
        <taxon>Mycobacteriales</taxon>
        <taxon>Mycobacteriaceae</taxon>
        <taxon>Mycolicibacter</taxon>
    </lineage>
</organism>